<dbReference type="InterPro" id="IPR029058">
    <property type="entry name" value="AB_hydrolase_fold"/>
</dbReference>
<dbReference type="SUPFAM" id="SSF53474">
    <property type="entry name" value="alpha/beta-Hydrolases"/>
    <property type="match status" value="1"/>
</dbReference>
<evidence type="ECO:0000256" key="2">
    <source>
        <dbReference type="ARBA" id="ARBA00022801"/>
    </source>
</evidence>
<dbReference type="STRING" id="13706.A0A1X2HTL3"/>
<keyword evidence="7" id="KW-1185">Reference proteome</keyword>
<dbReference type="Proteomes" id="UP000242180">
    <property type="component" value="Unassembled WGS sequence"/>
</dbReference>
<dbReference type="OrthoDB" id="408631at2759"/>
<comment type="caution">
    <text evidence="6">The sequence shown here is derived from an EMBL/GenBank/DDBJ whole genome shotgun (WGS) entry which is preliminary data.</text>
</comment>
<sequence length="373" mass="42091">MSIWIHLPIVLLITLCCTRNGRALLANATVKFLRRSMAYLPYTTRLKIIRGGLRGGVQQARLFLGFVSRPVDDEPNSIYRVKKETWQGCWISPDIQRKKTPLKWLEETAMDADVVILYFHGGGFRIGTPIQYMPAFLRMIRRLARHGLKEPLILSVDYSLSPEARYPTALNECVDAYRYLVHTLSVSPHRIIVAGDSAGGNLAATTLLSLRNQRSDPRLASLPPLPLPRAGALISPWVRLELTSPSLKANRKKDIVALADLAGHIAAYAGDWDNKSTEEQQQFVRQPLVSPYYADHTGLCPLHVSLGDEEALKDDIEEYIHRLRNQKVIVERVCEPGAAHIWIVEPGVCRTLDVWQQGWDRLTDWCADQITKS</sequence>
<dbReference type="PANTHER" id="PTHR48081">
    <property type="entry name" value="AB HYDROLASE SUPERFAMILY PROTEIN C4A8.06C"/>
    <property type="match status" value="1"/>
</dbReference>
<dbReference type="AlphaFoldDB" id="A0A1X2HTL3"/>
<dbReference type="Gene3D" id="3.40.50.1820">
    <property type="entry name" value="alpha/beta hydrolase"/>
    <property type="match status" value="1"/>
</dbReference>
<dbReference type="InterPro" id="IPR050300">
    <property type="entry name" value="GDXG_lipolytic_enzyme"/>
</dbReference>
<organism evidence="6 7">
    <name type="scientific">Syncephalastrum racemosum</name>
    <name type="common">Filamentous fungus</name>
    <dbReference type="NCBI Taxonomy" id="13706"/>
    <lineage>
        <taxon>Eukaryota</taxon>
        <taxon>Fungi</taxon>
        <taxon>Fungi incertae sedis</taxon>
        <taxon>Mucoromycota</taxon>
        <taxon>Mucoromycotina</taxon>
        <taxon>Mucoromycetes</taxon>
        <taxon>Mucorales</taxon>
        <taxon>Syncephalastraceae</taxon>
        <taxon>Syncephalastrum</taxon>
    </lineage>
</organism>
<feature type="active site" evidence="3">
    <location>
        <position position="197"/>
    </location>
</feature>
<dbReference type="InterPro" id="IPR013094">
    <property type="entry name" value="AB_hydrolase_3"/>
</dbReference>
<feature type="domain" description="Alpha/beta hydrolase fold-3" evidence="5">
    <location>
        <begin position="116"/>
        <end position="343"/>
    </location>
</feature>
<keyword evidence="4" id="KW-0732">Signal</keyword>
<dbReference type="Pfam" id="PF07859">
    <property type="entry name" value="Abhydrolase_3"/>
    <property type="match status" value="1"/>
</dbReference>
<evidence type="ECO:0000313" key="7">
    <source>
        <dbReference type="Proteomes" id="UP000242180"/>
    </source>
</evidence>
<name>A0A1X2HTL3_SYNRA</name>
<reference evidence="6 7" key="1">
    <citation type="submission" date="2016-07" db="EMBL/GenBank/DDBJ databases">
        <title>Pervasive Adenine N6-methylation of Active Genes in Fungi.</title>
        <authorList>
            <consortium name="DOE Joint Genome Institute"/>
            <person name="Mondo S.J."/>
            <person name="Dannebaum R.O."/>
            <person name="Kuo R.C."/>
            <person name="Labutti K."/>
            <person name="Haridas S."/>
            <person name="Kuo A."/>
            <person name="Salamov A."/>
            <person name="Ahrendt S.R."/>
            <person name="Lipzen A."/>
            <person name="Sullivan W."/>
            <person name="Andreopoulos W.B."/>
            <person name="Clum A."/>
            <person name="Lindquist E."/>
            <person name="Daum C."/>
            <person name="Ramamoorthy G.K."/>
            <person name="Gryganskyi A."/>
            <person name="Culley D."/>
            <person name="Magnuson J.K."/>
            <person name="James T.Y."/>
            <person name="O'Malley M.A."/>
            <person name="Stajich J.E."/>
            <person name="Spatafora J.W."/>
            <person name="Visel A."/>
            <person name="Grigoriev I.V."/>
        </authorList>
    </citation>
    <scope>NUCLEOTIDE SEQUENCE [LARGE SCALE GENOMIC DNA]</scope>
    <source>
        <strain evidence="6 7">NRRL 2496</strain>
    </source>
</reference>
<proteinExistence type="inferred from homology"/>
<gene>
    <name evidence="6" type="ORF">BCR43DRAFT_482396</name>
</gene>
<feature type="signal peptide" evidence="4">
    <location>
        <begin position="1"/>
        <end position="23"/>
    </location>
</feature>
<dbReference type="EMBL" id="MCGN01000001">
    <property type="protein sequence ID" value="ORZ02920.1"/>
    <property type="molecule type" value="Genomic_DNA"/>
</dbReference>
<keyword evidence="2 6" id="KW-0378">Hydrolase</keyword>
<evidence type="ECO:0000256" key="1">
    <source>
        <dbReference type="ARBA" id="ARBA00010515"/>
    </source>
</evidence>
<evidence type="ECO:0000313" key="6">
    <source>
        <dbReference type="EMBL" id="ORZ02920.1"/>
    </source>
</evidence>
<evidence type="ECO:0000259" key="5">
    <source>
        <dbReference type="Pfam" id="PF07859"/>
    </source>
</evidence>
<accession>A0A1X2HTL3</accession>
<feature type="chain" id="PRO_5013163084" evidence="4">
    <location>
        <begin position="24"/>
        <end position="373"/>
    </location>
</feature>
<dbReference type="OMA" id="LADWCAN"/>
<dbReference type="PROSITE" id="PS01174">
    <property type="entry name" value="LIPASE_GDXG_SER"/>
    <property type="match status" value="1"/>
</dbReference>
<comment type="similarity">
    <text evidence="1">Belongs to the 'GDXG' lipolytic enzyme family.</text>
</comment>
<protein>
    <submittedName>
        <fullName evidence="6">Alpha/Beta hydrolase protein</fullName>
    </submittedName>
</protein>
<dbReference type="InterPro" id="IPR033140">
    <property type="entry name" value="Lipase_GDXG_put_SER_AS"/>
</dbReference>
<dbReference type="InParanoid" id="A0A1X2HTL3"/>
<evidence type="ECO:0000256" key="4">
    <source>
        <dbReference type="SAM" id="SignalP"/>
    </source>
</evidence>
<dbReference type="PANTHER" id="PTHR48081:SF8">
    <property type="entry name" value="ALPHA_BETA HYDROLASE FOLD-3 DOMAIN-CONTAINING PROTEIN-RELATED"/>
    <property type="match status" value="1"/>
</dbReference>
<evidence type="ECO:0000256" key="3">
    <source>
        <dbReference type="PROSITE-ProRule" id="PRU10038"/>
    </source>
</evidence>
<dbReference type="GO" id="GO:0016787">
    <property type="term" value="F:hydrolase activity"/>
    <property type="evidence" value="ECO:0007669"/>
    <property type="project" value="UniProtKB-KW"/>
</dbReference>